<reference evidence="2 3" key="1">
    <citation type="journal article" date="2016" name="Genome Announc.">
        <title>First Complete Genome Sequence of a Subdivision 6 Acidobacterium Strain.</title>
        <authorList>
            <person name="Huang S."/>
            <person name="Vieira S."/>
            <person name="Bunk B."/>
            <person name="Riedel T."/>
            <person name="Sproer C."/>
            <person name="Overmann J."/>
        </authorList>
    </citation>
    <scope>NUCLEOTIDE SEQUENCE [LARGE SCALE GENOMIC DNA]</scope>
    <source>
        <strain evidence="3">DSM 100886 HEG_-6_39</strain>
    </source>
</reference>
<organism evidence="2 3">
    <name type="scientific">Luteitalea pratensis</name>
    <dbReference type="NCBI Taxonomy" id="1855912"/>
    <lineage>
        <taxon>Bacteria</taxon>
        <taxon>Pseudomonadati</taxon>
        <taxon>Acidobacteriota</taxon>
        <taxon>Vicinamibacteria</taxon>
        <taxon>Vicinamibacterales</taxon>
        <taxon>Vicinamibacteraceae</taxon>
        <taxon>Luteitalea</taxon>
    </lineage>
</organism>
<name>A0A143PGL3_LUTPR</name>
<dbReference type="AlphaFoldDB" id="A0A143PGL3"/>
<evidence type="ECO:0000256" key="1">
    <source>
        <dbReference type="SAM" id="Phobius"/>
    </source>
</evidence>
<evidence type="ECO:0000313" key="2">
    <source>
        <dbReference type="EMBL" id="AMY07393.1"/>
    </source>
</evidence>
<dbReference type="STRING" id="1855912.LuPra_00565"/>
<dbReference type="InterPro" id="IPR012902">
    <property type="entry name" value="N_methyl_site"/>
</dbReference>
<dbReference type="EMBL" id="CP015136">
    <property type="protein sequence ID" value="AMY07393.1"/>
    <property type="molecule type" value="Genomic_DNA"/>
</dbReference>
<dbReference type="NCBIfam" id="TIGR02532">
    <property type="entry name" value="IV_pilin_GFxxxE"/>
    <property type="match status" value="1"/>
</dbReference>
<sequence length="158" mass="16872">MAVTDMIASHRSRRGFSIIELLMVVAVGATLMALGTPVLRGAMANQRLRAGAADVGSALSEARREAFRTSTSARIEVDPADGRISVFAWDSVANAEAERKRYYLPAGVQFNNVGAVTSFTFDTLGRPAALPMTIQLRLANTTVIRTVSVLGTGRTTET</sequence>
<dbReference type="Pfam" id="PF07963">
    <property type="entry name" value="N_methyl"/>
    <property type="match status" value="1"/>
</dbReference>
<protein>
    <submittedName>
        <fullName evidence="2">Verru/Chthon cassette protein D</fullName>
    </submittedName>
</protein>
<keyword evidence="1" id="KW-1133">Transmembrane helix</keyword>
<keyword evidence="1" id="KW-0472">Membrane</keyword>
<dbReference type="Gene3D" id="3.30.700.10">
    <property type="entry name" value="Glycoprotein, Type 4 Pilin"/>
    <property type="match status" value="1"/>
</dbReference>
<proteinExistence type="predicted"/>
<dbReference type="InterPro" id="IPR045584">
    <property type="entry name" value="Pilin-like"/>
</dbReference>
<reference evidence="3" key="2">
    <citation type="submission" date="2016-04" db="EMBL/GenBank/DDBJ databases">
        <title>First Complete Genome Sequence of a Subdivision 6 Acidobacterium.</title>
        <authorList>
            <person name="Huang S."/>
            <person name="Vieira S."/>
            <person name="Bunk B."/>
            <person name="Riedel T."/>
            <person name="Sproeer C."/>
            <person name="Overmann J."/>
        </authorList>
    </citation>
    <scope>NUCLEOTIDE SEQUENCE [LARGE SCALE GENOMIC DNA]</scope>
    <source>
        <strain evidence="3">DSM 100886 HEG_-6_39</strain>
    </source>
</reference>
<dbReference type="SUPFAM" id="SSF54523">
    <property type="entry name" value="Pili subunits"/>
    <property type="match status" value="1"/>
</dbReference>
<keyword evidence="3" id="KW-1185">Reference proteome</keyword>
<dbReference type="KEGG" id="abac:LuPra_00565"/>
<dbReference type="RefSeq" id="WP_157898661.1">
    <property type="nucleotide sequence ID" value="NZ_CP015136.1"/>
</dbReference>
<keyword evidence="1" id="KW-0812">Transmembrane</keyword>
<accession>A0A143PGL3</accession>
<feature type="transmembrane region" description="Helical" evidence="1">
    <location>
        <begin position="16"/>
        <end position="39"/>
    </location>
</feature>
<dbReference type="Proteomes" id="UP000076079">
    <property type="component" value="Chromosome"/>
</dbReference>
<evidence type="ECO:0000313" key="3">
    <source>
        <dbReference type="Proteomes" id="UP000076079"/>
    </source>
</evidence>
<gene>
    <name evidence="2" type="ORF">LuPra_00565</name>
</gene>